<proteinExistence type="predicted"/>
<evidence type="ECO:0000256" key="2">
    <source>
        <dbReference type="PROSITE-ProRule" id="PRU00302"/>
    </source>
</evidence>
<dbReference type="Gene3D" id="2.10.70.10">
    <property type="entry name" value="Complement Module, domain 1"/>
    <property type="match status" value="1"/>
</dbReference>
<name>A0AA88T0U0_CHASR</name>
<dbReference type="InterPro" id="IPR035976">
    <property type="entry name" value="Sushi/SCR/CCP_sf"/>
</dbReference>
<dbReference type="EMBL" id="JAUPFM010000004">
    <property type="protein sequence ID" value="KAK2853819.1"/>
    <property type="molecule type" value="Genomic_DNA"/>
</dbReference>
<dbReference type="SUPFAM" id="SSF57535">
    <property type="entry name" value="Complement control module/SCR domain"/>
    <property type="match status" value="1"/>
</dbReference>
<keyword evidence="2" id="KW-0768">Sushi</keyword>
<dbReference type="SMART" id="SM00032">
    <property type="entry name" value="CCP"/>
    <property type="match status" value="1"/>
</dbReference>
<keyword evidence="1" id="KW-1015">Disulfide bond</keyword>
<comment type="caution">
    <text evidence="5">The sequence shown here is derived from an EMBL/GenBank/DDBJ whole genome shotgun (WGS) entry which is preliminary data.</text>
</comment>
<evidence type="ECO:0000313" key="5">
    <source>
        <dbReference type="EMBL" id="KAK2853819.1"/>
    </source>
</evidence>
<keyword evidence="6" id="KW-1185">Reference proteome</keyword>
<dbReference type="CDD" id="cd00033">
    <property type="entry name" value="CCP"/>
    <property type="match status" value="1"/>
</dbReference>
<evidence type="ECO:0000313" key="6">
    <source>
        <dbReference type="Proteomes" id="UP001187415"/>
    </source>
</evidence>
<evidence type="ECO:0000256" key="1">
    <source>
        <dbReference type="ARBA" id="ARBA00023157"/>
    </source>
</evidence>
<sequence length="132" mass="13846">MDFLAAVVALVCIYAPVSGAGECSGLRHLENGRTFFRYGGLLVIFRCHPGYKLHGYKTNSCVSGHWSRDPPVCVGSGCSNPGPLNHGTSSMNEDGSWVISAVIVAFSYGGLQCCTARATPGTAQSLCAKSLT</sequence>
<dbReference type="Pfam" id="PF00084">
    <property type="entry name" value="Sushi"/>
    <property type="match status" value="1"/>
</dbReference>
<feature type="domain" description="Sushi" evidence="4">
    <location>
        <begin position="21"/>
        <end position="75"/>
    </location>
</feature>
<dbReference type="Proteomes" id="UP001187415">
    <property type="component" value="Unassembled WGS sequence"/>
</dbReference>
<organism evidence="5 6">
    <name type="scientific">Channa striata</name>
    <name type="common">Snakehead murrel</name>
    <name type="synonym">Ophicephalus striatus</name>
    <dbReference type="NCBI Taxonomy" id="64152"/>
    <lineage>
        <taxon>Eukaryota</taxon>
        <taxon>Metazoa</taxon>
        <taxon>Chordata</taxon>
        <taxon>Craniata</taxon>
        <taxon>Vertebrata</taxon>
        <taxon>Euteleostomi</taxon>
        <taxon>Actinopterygii</taxon>
        <taxon>Neopterygii</taxon>
        <taxon>Teleostei</taxon>
        <taxon>Neoteleostei</taxon>
        <taxon>Acanthomorphata</taxon>
        <taxon>Anabantaria</taxon>
        <taxon>Anabantiformes</taxon>
        <taxon>Channoidei</taxon>
        <taxon>Channidae</taxon>
        <taxon>Channa</taxon>
    </lineage>
</organism>
<dbReference type="AlphaFoldDB" id="A0AA88T0U0"/>
<protein>
    <recommendedName>
        <fullName evidence="4">Sushi domain-containing protein</fullName>
    </recommendedName>
</protein>
<feature type="signal peptide" evidence="3">
    <location>
        <begin position="1"/>
        <end position="19"/>
    </location>
</feature>
<feature type="chain" id="PRO_5041677542" description="Sushi domain-containing protein" evidence="3">
    <location>
        <begin position="20"/>
        <end position="132"/>
    </location>
</feature>
<accession>A0AA88T0U0</accession>
<dbReference type="PROSITE" id="PS50923">
    <property type="entry name" value="SUSHI"/>
    <property type="match status" value="1"/>
</dbReference>
<evidence type="ECO:0000259" key="4">
    <source>
        <dbReference type="PROSITE" id="PS50923"/>
    </source>
</evidence>
<gene>
    <name evidence="5" type="ORF">Q5P01_006480</name>
</gene>
<evidence type="ECO:0000256" key="3">
    <source>
        <dbReference type="SAM" id="SignalP"/>
    </source>
</evidence>
<dbReference type="InterPro" id="IPR000436">
    <property type="entry name" value="Sushi_SCR_CCP_dom"/>
</dbReference>
<keyword evidence="3" id="KW-0732">Signal</keyword>
<reference evidence="5" key="1">
    <citation type="submission" date="2023-07" db="EMBL/GenBank/DDBJ databases">
        <title>Chromosome-level Genome Assembly of Striped Snakehead (Channa striata).</title>
        <authorList>
            <person name="Liu H."/>
        </authorList>
    </citation>
    <scope>NUCLEOTIDE SEQUENCE</scope>
    <source>
        <strain evidence="5">Gz</strain>
        <tissue evidence="5">Muscle</tissue>
    </source>
</reference>
<comment type="caution">
    <text evidence="2">Lacks conserved residue(s) required for the propagation of feature annotation.</text>
</comment>